<dbReference type="InterPro" id="IPR052632">
    <property type="entry name" value="MICOS_subunit_Mic19"/>
</dbReference>
<organism evidence="2 3">
    <name type="scientific">Allacma fusca</name>
    <dbReference type="NCBI Taxonomy" id="39272"/>
    <lineage>
        <taxon>Eukaryota</taxon>
        <taxon>Metazoa</taxon>
        <taxon>Ecdysozoa</taxon>
        <taxon>Arthropoda</taxon>
        <taxon>Hexapoda</taxon>
        <taxon>Collembola</taxon>
        <taxon>Symphypleona</taxon>
        <taxon>Sminthuridae</taxon>
        <taxon>Allacma</taxon>
    </lineage>
</organism>
<dbReference type="GO" id="GO:0061617">
    <property type="term" value="C:MICOS complex"/>
    <property type="evidence" value="ECO:0007669"/>
    <property type="project" value="TreeGrafter"/>
</dbReference>
<dbReference type="AlphaFoldDB" id="A0A8J2LU68"/>
<evidence type="ECO:0008006" key="4">
    <source>
        <dbReference type="Google" id="ProtNLM"/>
    </source>
</evidence>
<dbReference type="OrthoDB" id="70030at2759"/>
<feature type="region of interest" description="Disordered" evidence="1">
    <location>
        <begin position="40"/>
        <end position="70"/>
    </location>
</feature>
<dbReference type="GO" id="GO:0007007">
    <property type="term" value="P:inner mitochondrial membrane organization"/>
    <property type="evidence" value="ECO:0007669"/>
    <property type="project" value="TreeGrafter"/>
</dbReference>
<proteinExistence type="predicted"/>
<name>A0A8J2LU68_9HEXA</name>
<comment type="caution">
    <text evidence="2">The sequence shown here is derived from an EMBL/GenBank/DDBJ whole genome shotgun (WGS) entry which is preliminary data.</text>
</comment>
<evidence type="ECO:0000313" key="3">
    <source>
        <dbReference type="Proteomes" id="UP000708208"/>
    </source>
</evidence>
<reference evidence="2" key="1">
    <citation type="submission" date="2021-06" db="EMBL/GenBank/DDBJ databases">
        <authorList>
            <person name="Hodson N. C."/>
            <person name="Mongue J. A."/>
            <person name="Jaron S. K."/>
        </authorList>
    </citation>
    <scope>NUCLEOTIDE SEQUENCE</scope>
</reference>
<evidence type="ECO:0000256" key="1">
    <source>
        <dbReference type="SAM" id="MobiDB-lite"/>
    </source>
</evidence>
<evidence type="ECO:0000313" key="2">
    <source>
        <dbReference type="EMBL" id="CAG7838163.1"/>
    </source>
</evidence>
<protein>
    <recommendedName>
        <fullName evidence="4">MICOS complex subunit MIC19</fullName>
    </recommendedName>
</protein>
<dbReference type="PANTHER" id="PTHR21588">
    <property type="entry name" value="COILED-COIL-HELIX-COILED-COIL-HELIX DOMAIN CONTAINING 6"/>
    <property type="match status" value="1"/>
</dbReference>
<keyword evidence="3" id="KW-1185">Reference proteome</keyword>
<dbReference type="PANTHER" id="PTHR21588:SF18">
    <property type="entry name" value="MICOS COMPLEX SUBUNIT MIC19"/>
    <property type="match status" value="1"/>
</dbReference>
<accession>A0A8J2LU68</accession>
<dbReference type="EMBL" id="CAJVCH010571655">
    <property type="protein sequence ID" value="CAG7838163.1"/>
    <property type="molecule type" value="Genomic_DNA"/>
</dbReference>
<sequence length="191" mass="20896">MGATASSTRRLTVKNDDPRIIQVTEDVVNRLRSAPAPVVASALPDIPSPPVPESGDENVQPVLPSGGQPQRYTETAGILSVNRDGKPIIETVTAYHVRQQKDAEIRNNDLLWGNKLKDLETRYASSAFASQEEFGTKLDKLKTLVPKVQEVPCKSLSSKVAECYSSNPNQPLRCSEEVKHFARCVEQAQAA</sequence>
<dbReference type="Proteomes" id="UP000708208">
    <property type="component" value="Unassembled WGS sequence"/>
</dbReference>
<gene>
    <name evidence="2" type="ORF">AFUS01_LOCUS47158</name>
</gene>